<evidence type="ECO:0008006" key="3">
    <source>
        <dbReference type="Google" id="ProtNLM"/>
    </source>
</evidence>
<dbReference type="Proteomes" id="UP000030748">
    <property type="component" value="Unassembled WGS sequence"/>
</dbReference>
<evidence type="ECO:0000313" key="2">
    <source>
        <dbReference type="Proteomes" id="UP000030748"/>
    </source>
</evidence>
<name>A0A022QCM9_ERYGU</name>
<evidence type="ECO:0000313" key="1">
    <source>
        <dbReference type="EMBL" id="EYU26412.1"/>
    </source>
</evidence>
<dbReference type="SUPFAM" id="SSF52374">
    <property type="entry name" value="Nucleotidylyl transferase"/>
    <property type="match status" value="1"/>
</dbReference>
<dbReference type="AlphaFoldDB" id="A0A022QCM9"/>
<gene>
    <name evidence="1" type="ORF">MIMGU_mgv1a021510mg</name>
</gene>
<sequence length="81" mass="9367">MASYQVLSPSMFGATYILILRLQLRKRYVVLVSNGSFNPPTYMHLRCLELARDRCFEFTRVLCIKAVSCIKNGAISRLRHE</sequence>
<dbReference type="Gene3D" id="3.40.50.620">
    <property type="entry name" value="HUPs"/>
    <property type="match status" value="1"/>
</dbReference>
<dbReference type="EMBL" id="KI631693">
    <property type="protein sequence ID" value="EYU26412.1"/>
    <property type="molecule type" value="Genomic_DNA"/>
</dbReference>
<proteinExistence type="predicted"/>
<accession>A0A022QCM9</accession>
<reference evidence="1 2" key="1">
    <citation type="journal article" date="2013" name="Proc. Natl. Acad. Sci. U.S.A.">
        <title>Fine-scale variation in meiotic recombination in Mimulus inferred from population shotgun sequencing.</title>
        <authorList>
            <person name="Hellsten U."/>
            <person name="Wright K.M."/>
            <person name="Jenkins J."/>
            <person name="Shu S."/>
            <person name="Yuan Y."/>
            <person name="Wessler S.R."/>
            <person name="Schmutz J."/>
            <person name="Willis J.H."/>
            <person name="Rokhsar D.S."/>
        </authorList>
    </citation>
    <scope>NUCLEOTIDE SEQUENCE [LARGE SCALE GENOMIC DNA]</scope>
    <source>
        <strain evidence="2">cv. DUN x IM62</strain>
    </source>
</reference>
<protein>
    <recommendedName>
        <fullName evidence="3">Cytidyltransferase-like domain-containing protein</fullName>
    </recommendedName>
</protein>
<dbReference type="InterPro" id="IPR014729">
    <property type="entry name" value="Rossmann-like_a/b/a_fold"/>
</dbReference>
<keyword evidence="2" id="KW-1185">Reference proteome</keyword>
<organism evidence="1 2">
    <name type="scientific">Erythranthe guttata</name>
    <name type="common">Yellow monkey flower</name>
    <name type="synonym">Mimulus guttatus</name>
    <dbReference type="NCBI Taxonomy" id="4155"/>
    <lineage>
        <taxon>Eukaryota</taxon>
        <taxon>Viridiplantae</taxon>
        <taxon>Streptophyta</taxon>
        <taxon>Embryophyta</taxon>
        <taxon>Tracheophyta</taxon>
        <taxon>Spermatophyta</taxon>
        <taxon>Magnoliopsida</taxon>
        <taxon>eudicotyledons</taxon>
        <taxon>Gunneridae</taxon>
        <taxon>Pentapetalae</taxon>
        <taxon>asterids</taxon>
        <taxon>lamiids</taxon>
        <taxon>Lamiales</taxon>
        <taxon>Phrymaceae</taxon>
        <taxon>Erythranthe</taxon>
    </lineage>
</organism>